<dbReference type="Proteomes" id="UP000035963">
    <property type="component" value="Unassembled WGS sequence"/>
</dbReference>
<proteinExistence type="predicted"/>
<dbReference type="Pfam" id="PF11755">
    <property type="entry name" value="DUF3311"/>
    <property type="match status" value="1"/>
</dbReference>
<dbReference type="OrthoDB" id="123261at2"/>
<sequence length="84" mass="9816">MAQEAVTATGQVRNKQWLWLLVLPWIGVVWVPFYNKIEPVLWGFPFFYWYQLLWVLISAAITAVVYMKTKPIHDVPKLTPGSPR</sequence>
<evidence type="ECO:0000313" key="3">
    <source>
        <dbReference type="Proteomes" id="UP000035963"/>
    </source>
</evidence>
<comment type="caution">
    <text evidence="2">The sequence shown here is derived from an EMBL/GenBank/DDBJ whole genome shotgun (WGS) entry which is preliminary data.</text>
</comment>
<name>A0A0J1CNM3_9BURK</name>
<feature type="transmembrane region" description="Helical" evidence="1">
    <location>
        <begin position="17"/>
        <end position="35"/>
    </location>
</feature>
<evidence type="ECO:0000313" key="2">
    <source>
        <dbReference type="EMBL" id="KLU22144.1"/>
    </source>
</evidence>
<dbReference type="RefSeq" id="WP_047896274.1">
    <property type="nucleotide sequence ID" value="NZ_AEJF01000188.1"/>
</dbReference>
<keyword evidence="1" id="KW-0812">Transmembrane</keyword>
<keyword evidence="1" id="KW-0472">Membrane</keyword>
<protein>
    <recommendedName>
        <fullName evidence="4">DUF3311 domain-containing protein</fullName>
    </recommendedName>
</protein>
<dbReference type="PANTHER" id="PTHR40034:SF1">
    <property type="entry name" value="BSL5891 PROTEIN"/>
    <property type="match status" value="1"/>
</dbReference>
<dbReference type="EMBL" id="AEJF01000188">
    <property type="protein sequence ID" value="KLU22144.1"/>
    <property type="molecule type" value="Genomic_DNA"/>
</dbReference>
<gene>
    <name evidence="2" type="ORF">EOS_32340</name>
</gene>
<dbReference type="PANTHER" id="PTHR40034">
    <property type="entry name" value="BSL5891 PROTEIN"/>
    <property type="match status" value="1"/>
</dbReference>
<evidence type="ECO:0000256" key="1">
    <source>
        <dbReference type="SAM" id="Phobius"/>
    </source>
</evidence>
<evidence type="ECO:0008006" key="4">
    <source>
        <dbReference type="Google" id="ProtNLM"/>
    </source>
</evidence>
<reference evidence="2 3" key="1">
    <citation type="journal article" date="2015" name="Genome Announc.">
        <title>Draft Genome Sequence of Burkholderia sp. Strain PML1(12), an Ectomycorrhizosphere-Inhabiting Bacterium with Effective Mineral-Weathering Ability.</title>
        <authorList>
            <person name="Uroz S."/>
            <person name="Oger P."/>
        </authorList>
    </citation>
    <scope>NUCLEOTIDE SEQUENCE [LARGE SCALE GENOMIC DNA]</scope>
    <source>
        <strain evidence="3">PML1(12)</strain>
    </source>
</reference>
<dbReference type="InterPro" id="IPR021741">
    <property type="entry name" value="DUF3311"/>
</dbReference>
<keyword evidence="1" id="KW-1133">Transmembrane helix</keyword>
<accession>A0A0J1CNM3</accession>
<organism evidence="2 3">
    <name type="scientific">Caballeronia mineralivorans PML1(12)</name>
    <dbReference type="NCBI Taxonomy" id="908627"/>
    <lineage>
        <taxon>Bacteria</taxon>
        <taxon>Pseudomonadati</taxon>
        <taxon>Pseudomonadota</taxon>
        <taxon>Betaproteobacteria</taxon>
        <taxon>Burkholderiales</taxon>
        <taxon>Burkholderiaceae</taxon>
        <taxon>Caballeronia</taxon>
    </lineage>
</organism>
<keyword evidence="3" id="KW-1185">Reference proteome</keyword>
<dbReference type="AlphaFoldDB" id="A0A0J1CNM3"/>
<dbReference type="PATRIC" id="fig|908627.4.peg.7221"/>
<feature type="transmembrane region" description="Helical" evidence="1">
    <location>
        <begin position="47"/>
        <end position="67"/>
    </location>
</feature>